<proteinExistence type="predicted"/>
<sequence length="25" mass="2746">MHMSNLTASASTAPNELNKMMKLPQ</sequence>
<dbReference type="AlphaFoldDB" id="A0A7J9AXK5"/>
<reference evidence="2 3" key="1">
    <citation type="journal article" date="2019" name="Genome Biol. Evol.">
        <title>Insights into the evolution of the New World diploid cottons (Gossypium, subgenus Houzingenia) based on genome sequencing.</title>
        <authorList>
            <person name="Grover C.E."/>
            <person name="Arick M.A. 2nd"/>
            <person name="Thrash A."/>
            <person name="Conover J.L."/>
            <person name="Sanders W.S."/>
            <person name="Peterson D.G."/>
            <person name="Frelichowski J.E."/>
            <person name="Scheffler J.A."/>
            <person name="Scheffler B.E."/>
            <person name="Wendel J.F."/>
        </authorList>
    </citation>
    <scope>NUCLEOTIDE SEQUENCE [LARGE SCALE GENOMIC DNA]</scope>
    <source>
        <strain evidence="2">4</strain>
        <tissue evidence="2">Leaf</tissue>
    </source>
</reference>
<comment type="caution">
    <text evidence="2">The sequence shown here is derived from an EMBL/GenBank/DDBJ whole genome shotgun (WGS) entry which is preliminary data.</text>
</comment>
<evidence type="ECO:0000313" key="3">
    <source>
        <dbReference type="Proteomes" id="UP000593574"/>
    </source>
</evidence>
<organism evidence="2 3">
    <name type="scientific">Gossypium laxum</name>
    <dbReference type="NCBI Taxonomy" id="34288"/>
    <lineage>
        <taxon>Eukaryota</taxon>
        <taxon>Viridiplantae</taxon>
        <taxon>Streptophyta</taxon>
        <taxon>Embryophyta</taxon>
        <taxon>Tracheophyta</taxon>
        <taxon>Spermatophyta</taxon>
        <taxon>Magnoliopsida</taxon>
        <taxon>eudicotyledons</taxon>
        <taxon>Gunneridae</taxon>
        <taxon>Pentapetalae</taxon>
        <taxon>rosids</taxon>
        <taxon>malvids</taxon>
        <taxon>Malvales</taxon>
        <taxon>Malvaceae</taxon>
        <taxon>Malvoideae</taxon>
        <taxon>Gossypium</taxon>
    </lineage>
</organism>
<accession>A0A7J9AXK5</accession>
<feature type="compositionally biased region" description="Polar residues" evidence="1">
    <location>
        <begin position="1"/>
        <end position="15"/>
    </location>
</feature>
<evidence type="ECO:0000256" key="1">
    <source>
        <dbReference type="SAM" id="MobiDB-lite"/>
    </source>
</evidence>
<dbReference type="EMBL" id="JABEZV010000013">
    <property type="protein sequence ID" value="MBA0728114.1"/>
    <property type="molecule type" value="Genomic_DNA"/>
</dbReference>
<dbReference type="Proteomes" id="UP000593574">
    <property type="component" value="Unassembled WGS sequence"/>
</dbReference>
<feature type="region of interest" description="Disordered" evidence="1">
    <location>
        <begin position="1"/>
        <end position="25"/>
    </location>
</feature>
<name>A0A7J9AXK5_9ROSI</name>
<protein>
    <submittedName>
        <fullName evidence="2">Uncharacterized protein</fullName>
    </submittedName>
</protein>
<keyword evidence="3" id="KW-1185">Reference proteome</keyword>
<evidence type="ECO:0000313" key="2">
    <source>
        <dbReference type="EMBL" id="MBA0728114.1"/>
    </source>
</evidence>
<gene>
    <name evidence="2" type="ORF">Golax_001045</name>
</gene>